<feature type="region of interest" description="Disordered" evidence="1">
    <location>
        <begin position="38"/>
        <end position="149"/>
    </location>
</feature>
<dbReference type="Proteomes" id="UP000054144">
    <property type="component" value="Unassembled WGS sequence"/>
</dbReference>
<sequence>MLAVQKPPIFHLPTAPYAHRRHPSAPVLVHATRTPGLLSMSRLTPPRSTPVVVTHRPPPRSSPRARPAVAAAHGPTPTTPVLQPAVAAEISTGAPSASSTPSKLPRGRQQTTHKPSPRSISQCSPRGRRSGCTRSPDSSQAEAQQQDPFSYPFVRANFSKDAARTLTLAPKPSGKLARRRQHNAVTIALPIPVPGAAPFKNKVNVARSQPTPSISCFRSVRVSRFFPICDDTTDAASDSDIGESSESDSSFPSTPASSLFDSGACTAPLSGMFDFPPSPTPGVSIQSQMLADGDGVFDISLSSSDEHAPPDLSALCAAVNMDKSRVKPSSTPFASYARRIKWASSTFQNSPSPEELPPPSL</sequence>
<dbReference type="AlphaFoldDB" id="A0A0D7ANJ2"/>
<feature type="compositionally biased region" description="Polar residues" evidence="1">
    <location>
        <begin position="132"/>
        <end position="148"/>
    </location>
</feature>
<name>A0A0D7ANJ2_9AGAR</name>
<gene>
    <name evidence="2" type="ORF">FISHEDRAFT_69161</name>
</gene>
<evidence type="ECO:0000256" key="1">
    <source>
        <dbReference type="SAM" id="MobiDB-lite"/>
    </source>
</evidence>
<protein>
    <submittedName>
        <fullName evidence="2">Uncharacterized protein</fullName>
    </submittedName>
</protein>
<feature type="compositionally biased region" description="Low complexity" evidence="1">
    <location>
        <begin position="62"/>
        <end position="73"/>
    </location>
</feature>
<evidence type="ECO:0000313" key="2">
    <source>
        <dbReference type="EMBL" id="KIY53309.1"/>
    </source>
</evidence>
<proteinExistence type="predicted"/>
<feature type="compositionally biased region" description="Low complexity" evidence="1">
    <location>
        <begin position="44"/>
        <end position="55"/>
    </location>
</feature>
<evidence type="ECO:0000313" key="3">
    <source>
        <dbReference type="Proteomes" id="UP000054144"/>
    </source>
</evidence>
<keyword evidence="3" id="KW-1185">Reference proteome</keyword>
<feature type="compositionally biased region" description="Low complexity" evidence="1">
    <location>
        <begin position="247"/>
        <end position="258"/>
    </location>
</feature>
<dbReference type="OrthoDB" id="3226344at2759"/>
<reference evidence="2 3" key="1">
    <citation type="journal article" date="2015" name="Fungal Genet. Biol.">
        <title>Evolution of novel wood decay mechanisms in Agaricales revealed by the genome sequences of Fistulina hepatica and Cylindrobasidium torrendii.</title>
        <authorList>
            <person name="Floudas D."/>
            <person name="Held B.W."/>
            <person name="Riley R."/>
            <person name="Nagy L.G."/>
            <person name="Koehler G."/>
            <person name="Ransdell A.S."/>
            <person name="Younus H."/>
            <person name="Chow J."/>
            <person name="Chiniquy J."/>
            <person name="Lipzen A."/>
            <person name="Tritt A."/>
            <person name="Sun H."/>
            <person name="Haridas S."/>
            <person name="LaButti K."/>
            <person name="Ohm R.A."/>
            <person name="Kues U."/>
            <person name="Blanchette R.A."/>
            <person name="Grigoriev I.V."/>
            <person name="Minto R.E."/>
            <person name="Hibbett D.S."/>
        </authorList>
    </citation>
    <scope>NUCLEOTIDE SEQUENCE [LARGE SCALE GENOMIC DNA]</scope>
    <source>
        <strain evidence="2 3">ATCC 64428</strain>
    </source>
</reference>
<feature type="compositionally biased region" description="Polar residues" evidence="1">
    <location>
        <begin position="108"/>
        <end position="124"/>
    </location>
</feature>
<organism evidence="2 3">
    <name type="scientific">Fistulina hepatica ATCC 64428</name>
    <dbReference type="NCBI Taxonomy" id="1128425"/>
    <lineage>
        <taxon>Eukaryota</taxon>
        <taxon>Fungi</taxon>
        <taxon>Dikarya</taxon>
        <taxon>Basidiomycota</taxon>
        <taxon>Agaricomycotina</taxon>
        <taxon>Agaricomycetes</taxon>
        <taxon>Agaricomycetidae</taxon>
        <taxon>Agaricales</taxon>
        <taxon>Fistulinaceae</taxon>
        <taxon>Fistulina</taxon>
    </lineage>
</organism>
<feature type="region of interest" description="Disordered" evidence="1">
    <location>
        <begin position="235"/>
        <end position="259"/>
    </location>
</feature>
<feature type="compositionally biased region" description="Low complexity" evidence="1">
    <location>
        <begin position="91"/>
        <end position="102"/>
    </location>
</feature>
<accession>A0A0D7ANJ2</accession>
<dbReference type="EMBL" id="KN881627">
    <property type="protein sequence ID" value="KIY53309.1"/>
    <property type="molecule type" value="Genomic_DNA"/>
</dbReference>